<name>A0A1R0X1I2_9BACL</name>
<comment type="caution">
    <text evidence="1">The sequence shown here is derived from an EMBL/GenBank/DDBJ whole genome shotgun (WGS) entry which is preliminary data.</text>
</comment>
<dbReference type="Proteomes" id="UP000187465">
    <property type="component" value="Unassembled WGS sequence"/>
</dbReference>
<sequence>MYKDNLMEKLCSCGGLMNLHMHSLIFNTKMKITHVPVYTCPECASYEPLQFIKADLGKLVKELSGDDPGKDFLFTERNELASVLKESLSETIIGGILELEAIIRERIQTRVDMLLDIYRLAEKLSDQHWMEETSRRLSQLTFQMTENEDYKKIV</sequence>
<protein>
    <recommendedName>
        <fullName evidence="3">YgiT-type zinc finger domain-containing protein</fullName>
    </recommendedName>
</protein>
<evidence type="ECO:0000313" key="1">
    <source>
        <dbReference type="EMBL" id="OMD26411.1"/>
    </source>
</evidence>
<dbReference type="EMBL" id="MKQP01000042">
    <property type="protein sequence ID" value="OMD26411.1"/>
    <property type="molecule type" value="Genomic_DNA"/>
</dbReference>
<dbReference type="RefSeq" id="WP_076099561.1">
    <property type="nucleotide sequence ID" value="NZ_MKQK01000051.1"/>
</dbReference>
<organism evidence="1 2">
    <name type="scientific">Paenibacillus odorifer</name>
    <dbReference type="NCBI Taxonomy" id="189426"/>
    <lineage>
        <taxon>Bacteria</taxon>
        <taxon>Bacillati</taxon>
        <taxon>Bacillota</taxon>
        <taxon>Bacilli</taxon>
        <taxon>Bacillales</taxon>
        <taxon>Paenibacillaceae</taxon>
        <taxon>Paenibacillus</taxon>
    </lineage>
</organism>
<gene>
    <name evidence="1" type="ORF">BJP51_27425</name>
</gene>
<evidence type="ECO:0008006" key="3">
    <source>
        <dbReference type="Google" id="ProtNLM"/>
    </source>
</evidence>
<accession>A0A1R0X1I2</accession>
<evidence type="ECO:0000313" key="2">
    <source>
        <dbReference type="Proteomes" id="UP000187465"/>
    </source>
</evidence>
<proteinExistence type="predicted"/>
<dbReference type="AlphaFoldDB" id="A0A1R0X1I2"/>
<reference evidence="1 2" key="1">
    <citation type="submission" date="2016-10" db="EMBL/GenBank/DDBJ databases">
        <title>Paenibacillus species isolates.</title>
        <authorList>
            <person name="Beno S.M."/>
        </authorList>
    </citation>
    <scope>NUCLEOTIDE SEQUENCE [LARGE SCALE GENOMIC DNA]</scope>
    <source>
        <strain evidence="1 2">FSL H7-0604</strain>
    </source>
</reference>